<dbReference type="Gene3D" id="3.10.180.10">
    <property type="entry name" value="2,3-Dihydroxybiphenyl 1,2-Dioxygenase, domain 1"/>
    <property type="match status" value="2"/>
</dbReference>
<feature type="domain" description="VOC" evidence="2">
    <location>
        <begin position="7"/>
        <end position="146"/>
    </location>
</feature>
<keyword evidence="1" id="KW-0479">Metal-binding</keyword>
<dbReference type="InterPro" id="IPR051785">
    <property type="entry name" value="MMCE/EMCE_epimerase"/>
</dbReference>
<comment type="caution">
    <text evidence="3">The sequence shown here is derived from an EMBL/GenBank/DDBJ whole genome shotgun (WGS) entry which is preliminary data.</text>
</comment>
<dbReference type="GO" id="GO:0046872">
    <property type="term" value="F:metal ion binding"/>
    <property type="evidence" value="ECO:0007669"/>
    <property type="project" value="UniProtKB-KW"/>
</dbReference>
<evidence type="ECO:0000259" key="2">
    <source>
        <dbReference type="PROSITE" id="PS51819"/>
    </source>
</evidence>
<proteinExistence type="predicted"/>
<reference evidence="3 4" key="1">
    <citation type="journal article" date="2014" name="Int. J. Syst. Evol. Microbiol.">
        <title>Complete genome sequence of Corynebacterium casei LMG S-19264T (=DSM 44701T), isolated from a smear-ripened cheese.</title>
        <authorList>
            <consortium name="US DOE Joint Genome Institute (JGI-PGF)"/>
            <person name="Walter F."/>
            <person name="Albersmeier A."/>
            <person name="Kalinowski J."/>
            <person name="Ruckert C."/>
        </authorList>
    </citation>
    <scope>NUCLEOTIDE SEQUENCE [LARGE SCALE GENOMIC DNA]</scope>
    <source>
        <strain evidence="3 4">KCTC 12866</strain>
    </source>
</reference>
<dbReference type="PANTHER" id="PTHR43048:SF3">
    <property type="entry name" value="METHYLMALONYL-COA EPIMERASE, MITOCHONDRIAL"/>
    <property type="match status" value="1"/>
</dbReference>
<dbReference type="InterPro" id="IPR037523">
    <property type="entry name" value="VOC_core"/>
</dbReference>
<organism evidence="3 4">
    <name type="scientific">Persicitalea jodogahamensis</name>
    <dbReference type="NCBI Taxonomy" id="402147"/>
    <lineage>
        <taxon>Bacteria</taxon>
        <taxon>Pseudomonadati</taxon>
        <taxon>Bacteroidota</taxon>
        <taxon>Cytophagia</taxon>
        <taxon>Cytophagales</taxon>
        <taxon>Spirosomataceae</taxon>
        <taxon>Persicitalea</taxon>
    </lineage>
</organism>
<dbReference type="PROSITE" id="PS51819">
    <property type="entry name" value="VOC"/>
    <property type="match status" value="2"/>
</dbReference>
<name>A0A8J3D3V1_9BACT</name>
<dbReference type="RefSeq" id="WP_189564573.1">
    <property type="nucleotide sequence ID" value="NZ_BMXF01000002.1"/>
</dbReference>
<dbReference type="Pfam" id="PF13669">
    <property type="entry name" value="Glyoxalase_4"/>
    <property type="match status" value="1"/>
</dbReference>
<sequence length="350" mass="38846">MTPLITAIQQVGIGVADAGEAWQWYRRVMGFDVPIFDDHAEAKLMIDYTGGEVHGRHAVMALNMAGGGGLEIWQFTSRTPEAVSFQPEPGDLGIFAVRIKAPDAGSAHKWLQKQAKTQVGPLSEFPDGPGFWGVDPYGNAFQIAEDSSWFGHTEQAVGGVAGVVIGVSDMDKAIAFYQTILNPCEVVYDKISVFEDLPTSVPNQRFRRVVVRKKVTAHGAFSKMLGNVNIELLQALDREPKKLFANRYWGDLGFIHVCFDTLDMDAMKKRLAENNYPLTVDSGGSFGMESAAGRFAYVEDPDGTLVELVEIHKLPILKKIGWYFNIEKRKDQRPLPNWMLRLLGLGRVKD</sequence>
<keyword evidence="4" id="KW-1185">Reference proteome</keyword>
<dbReference type="Proteomes" id="UP000598271">
    <property type="component" value="Unassembled WGS sequence"/>
</dbReference>
<gene>
    <name evidence="3" type="ORF">GCM10007390_22850</name>
</gene>
<dbReference type="PANTHER" id="PTHR43048">
    <property type="entry name" value="METHYLMALONYL-COA EPIMERASE"/>
    <property type="match status" value="1"/>
</dbReference>
<evidence type="ECO:0000313" key="4">
    <source>
        <dbReference type="Proteomes" id="UP000598271"/>
    </source>
</evidence>
<protein>
    <recommendedName>
        <fullName evidence="2">VOC domain-containing protein</fullName>
    </recommendedName>
</protein>
<evidence type="ECO:0000256" key="1">
    <source>
        <dbReference type="ARBA" id="ARBA00022723"/>
    </source>
</evidence>
<dbReference type="SUPFAM" id="SSF54593">
    <property type="entry name" value="Glyoxalase/Bleomycin resistance protein/Dihydroxybiphenyl dioxygenase"/>
    <property type="match status" value="2"/>
</dbReference>
<dbReference type="AlphaFoldDB" id="A0A8J3D3V1"/>
<evidence type="ECO:0000313" key="3">
    <source>
        <dbReference type="EMBL" id="GHB68813.1"/>
    </source>
</evidence>
<dbReference type="EMBL" id="BMXF01000002">
    <property type="protein sequence ID" value="GHB68813.1"/>
    <property type="molecule type" value="Genomic_DNA"/>
</dbReference>
<dbReference type="GO" id="GO:0046491">
    <property type="term" value="P:L-methylmalonyl-CoA metabolic process"/>
    <property type="evidence" value="ECO:0007669"/>
    <property type="project" value="TreeGrafter"/>
</dbReference>
<dbReference type="GO" id="GO:0004493">
    <property type="term" value="F:methylmalonyl-CoA epimerase activity"/>
    <property type="evidence" value="ECO:0007669"/>
    <property type="project" value="TreeGrafter"/>
</dbReference>
<dbReference type="InterPro" id="IPR029068">
    <property type="entry name" value="Glyas_Bleomycin-R_OHBP_Dase"/>
</dbReference>
<feature type="domain" description="VOC" evidence="2">
    <location>
        <begin position="159"/>
        <end position="311"/>
    </location>
</feature>
<accession>A0A8J3D3V1</accession>